<feature type="transmembrane region" description="Helical" evidence="1">
    <location>
        <begin position="104"/>
        <end position="121"/>
    </location>
</feature>
<sequence>MVKLQQTKHMTNNKNYLLICLPGILWLSAGVKLLLKASVVVYQPDFSFKIFAPLAMGAWIIASLKYRYLLLKSVSSQNELSYQLLSETISKKIYIKKSFISKRFLIMIAMISISLLLRRYIDNQAILFFIRSTIGYALIKTALTYFAKSHKTFLESI</sequence>
<feature type="transmembrane region" description="Helical" evidence="1">
    <location>
        <begin position="46"/>
        <end position="64"/>
    </location>
</feature>
<accession>A0A3B0PP54</accession>
<dbReference type="KEGG" id="chla:C834K_0495"/>
<keyword evidence="1" id="KW-0472">Membrane</keyword>
<dbReference type="EMBL" id="LS992154">
    <property type="protein sequence ID" value="SYX08953.1"/>
    <property type="molecule type" value="Genomic_DNA"/>
</dbReference>
<proteinExistence type="predicted"/>
<keyword evidence="3" id="KW-1185">Reference proteome</keyword>
<gene>
    <name evidence="2" type="ORF">C834K_0495</name>
</gene>
<evidence type="ECO:0000313" key="2">
    <source>
        <dbReference type="EMBL" id="SYX08953.1"/>
    </source>
</evidence>
<organism evidence="2 3">
    <name type="scientific">Chlamydia poikilotherma</name>
    <dbReference type="NCBI Taxonomy" id="1967783"/>
    <lineage>
        <taxon>Bacteria</taxon>
        <taxon>Pseudomonadati</taxon>
        <taxon>Chlamydiota</taxon>
        <taxon>Chlamydiia</taxon>
        <taxon>Chlamydiales</taxon>
        <taxon>Chlamydiaceae</taxon>
        <taxon>Chlamydia/Chlamydophila group</taxon>
        <taxon>Chlamydia</taxon>
    </lineage>
</organism>
<dbReference type="AlphaFoldDB" id="A0A3B0PP54"/>
<evidence type="ECO:0000313" key="3">
    <source>
        <dbReference type="Proteomes" id="UP000258476"/>
    </source>
</evidence>
<name>A0A3B0PP54_9CHLA</name>
<evidence type="ECO:0000256" key="1">
    <source>
        <dbReference type="SAM" id="Phobius"/>
    </source>
</evidence>
<keyword evidence="1" id="KW-1133">Transmembrane helix</keyword>
<reference evidence="3" key="1">
    <citation type="submission" date="2017-11" db="EMBL/GenBank/DDBJ databases">
        <authorList>
            <person name="Seth-Smith MB H."/>
        </authorList>
    </citation>
    <scope>NUCLEOTIDE SEQUENCE [LARGE SCALE GENOMIC DNA]</scope>
</reference>
<protein>
    <recommendedName>
        <fullName evidence="4">Inner membrane protein</fullName>
    </recommendedName>
</protein>
<dbReference type="Proteomes" id="UP000258476">
    <property type="component" value="Chromosome"/>
</dbReference>
<evidence type="ECO:0008006" key="4">
    <source>
        <dbReference type="Google" id="ProtNLM"/>
    </source>
</evidence>
<feature type="transmembrane region" description="Helical" evidence="1">
    <location>
        <begin position="127"/>
        <end position="147"/>
    </location>
</feature>
<keyword evidence="1" id="KW-0812">Transmembrane</keyword>